<feature type="domain" description="Histone deacetylase" evidence="1">
    <location>
        <begin position="99"/>
        <end position="406"/>
    </location>
</feature>
<dbReference type="InterPro" id="IPR023801">
    <property type="entry name" value="His_deacetylse_dom"/>
</dbReference>
<organism evidence="2 3">
    <name type="scientific">Legionella lytica</name>
    <dbReference type="NCBI Taxonomy" id="96232"/>
    <lineage>
        <taxon>Bacteria</taxon>
        <taxon>Pseudomonadati</taxon>
        <taxon>Pseudomonadota</taxon>
        <taxon>Gammaproteobacteria</taxon>
        <taxon>Legionellales</taxon>
        <taxon>Legionellaceae</taxon>
        <taxon>Legionella</taxon>
    </lineage>
</organism>
<dbReference type="Proteomes" id="UP001057474">
    <property type="component" value="Chromosome"/>
</dbReference>
<dbReference type="PANTHER" id="PTHR10625">
    <property type="entry name" value="HISTONE DEACETYLASE HDAC1-RELATED"/>
    <property type="match status" value="1"/>
</dbReference>
<evidence type="ECO:0000313" key="3">
    <source>
        <dbReference type="Proteomes" id="UP001057474"/>
    </source>
</evidence>
<dbReference type="InterPro" id="IPR037138">
    <property type="entry name" value="His_deacetylse_dom_sf"/>
</dbReference>
<accession>A0ABY4Y990</accession>
<proteinExistence type="predicted"/>
<evidence type="ECO:0000313" key="2">
    <source>
        <dbReference type="EMBL" id="USQ14155.1"/>
    </source>
</evidence>
<evidence type="ECO:0000259" key="1">
    <source>
        <dbReference type="Pfam" id="PF00850"/>
    </source>
</evidence>
<dbReference type="InterPro" id="IPR023696">
    <property type="entry name" value="Ureohydrolase_dom_sf"/>
</dbReference>
<reference evidence="2" key="1">
    <citation type="submission" date="2021-03" db="EMBL/GenBank/DDBJ databases">
        <title>Legionella lytica PCM 2298.</title>
        <authorList>
            <person name="Koper P."/>
        </authorList>
    </citation>
    <scope>NUCLEOTIDE SEQUENCE</scope>
    <source>
        <strain evidence="2">PCM 2298</strain>
    </source>
</reference>
<gene>
    <name evidence="2" type="ORF">J2N86_02140</name>
</gene>
<protein>
    <submittedName>
        <fullName evidence="2">Acetylpolyamine aminohydrolase</fullName>
    </submittedName>
</protein>
<dbReference type="Pfam" id="PF00850">
    <property type="entry name" value="Hist_deacetyl"/>
    <property type="match status" value="1"/>
</dbReference>
<dbReference type="Gene3D" id="3.40.800.20">
    <property type="entry name" value="Histone deacetylase domain"/>
    <property type="match status" value="1"/>
</dbReference>
<keyword evidence="3" id="KW-1185">Reference proteome</keyword>
<name>A0ABY4Y990_9GAMM</name>
<dbReference type="SUPFAM" id="SSF52768">
    <property type="entry name" value="Arginase/deacetylase"/>
    <property type="match status" value="1"/>
</dbReference>
<sequence>MKMKEKQNYFFRTRTSKNTSNHQEYGIQIPSPADSQQMHEMPAGAQEDQYQRLTHMAEKIEQIQSQNPSLPIMTTEQVVLPELWSKVFTAIKEGDEVAALEWLGKIPVRDVLLQAILTTHSFEYLQKLVHYCIQARASDVLDLDNDVVITPGAFEVLIKDLATTLSHGAKVHFSFGLPSHHAFKNEGSGFCILDKTAILIKYAALANPALRFLVIGTDVNRDNGLGDDLITTAAHLPICHVDIFDSRVYPRQDHSFIQRTLGLAGEQIKEGINSWRRGSAQYLAVDLSITIRQNQELHPALVFAIHQVEEHLAKAIKDKQKIMIFLPTGWDSHEDETAYCGKYINNRMMSKLEATKQRFSDADMITFYEKIFSLYQDNKKSIAGIYWGLEGGYHRPMYEKQITLLMTQVVKLINEDTNNLDAEQHHQDFPRK</sequence>
<dbReference type="EMBL" id="CP071527">
    <property type="protein sequence ID" value="USQ14155.1"/>
    <property type="molecule type" value="Genomic_DNA"/>
</dbReference>